<dbReference type="PANTHER" id="PTHR42847:SF4">
    <property type="entry name" value="ALKANESULFONATE MONOOXYGENASE-RELATED"/>
    <property type="match status" value="1"/>
</dbReference>
<evidence type="ECO:0000313" key="6">
    <source>
        <dbReference type="EMBL" id="CAB5011209.1"/>
    </source>
</evidence>
<gene>
    <name evidence="6" type="ORF">UFOPK4098_00299</name>
    <name evidence="7" type="ORF">UFOPK4347_00161</name>
</gene>
<evidence type="ECO:0000256" key="2">
    <source>
        <dbReference type="ARBA" id="ARBA00022643"/>
    </source>
</evidence>
<evidence type="ECO:0000256" key="4">
    <source>
        <dbReference type="ARBA" id="ARBA00023033"/>
    </source>
</evidence>
<protein>
    <submittedName>
        <fullName evidence="6">Unannotated protein</fullName>
    </submittedName>
</protein>
<keyword evidence="4" id="KW-0503">Monooxygenase</keyword>
<feature type="domain" description="Luciferase-like" evidence="5">
    <location>
        <begin position="7"/>
        <end position="196"/>
    </location>
</feature>
<evidence type="ECO:0000313" key="7">
    <source>
        <dbReference type="EMBL" id="CAB5059014.1"/>
    </source>
</evidence>
<reference evidence="6" key="1">
    <citation type="submission" date="2020-05" db="EMBL/GenBank/DDBJ databases">
        <authorList>
            <person name="Chiriac C."/>
            <person name="Salcher M."/>
            <person name="Ghai R."/>
            <person name="Kavagutti S V."/>
        </authorList>
    </citation>
    <scope>NUCLEOTIDE SEQUENCE</scope>
</reference>
<dbReference type="Gene3D" id="3.20.20.30">
    <property type="entry name" value="Luciferase-like domain"/>
    <property type="match status" value="1"/>
</dbReference>
<dbReference type="InterPro" id="IPR050172">
    <property type="entry name" value="SsuD_RutA_monooxygenase"/>
</dbReference>
<dbReference type="InterPro" id="IPR036661">
    <property type="entry name" value="Luciferase-like_sf"/>
</dbReference>
<keyword evidence="3" id="KW-0560">Oxidoreductase</keyword>
<dbReference type="AlphaFoldDB" id="A0A6J7Q516"/>
<dbReference type="GO" id="GO:0008726">
    <property type="term" value="F:alkanesulfonate monooxygenase activity"/>
    <property type="evidence" value="ECO:0007669"/>
    <property type="project" value="TreeGrafter"/>
</dbReference>
<dbReference type="Pfam" id="PF00296">
    <property type="entry name" value="Bac_luciferase"/>
    <property type="match status" value="1"/>
</dbReference>
<evidence type="ECO:0000256" key="1">
    <source>
        <dbReference type="ARBA" id="ARBA00022630"/>
    </source>
</evidence>
<keyword evidence="1" id="KW-0285">Flavoprotein</keyword>
<dbReference type="InterPro" id="IPR011251">
    <property type="entry name" value="Luciferase-like_dom"/>
</dbReference>
<name>A0A6J7Q516_9ZZZZ</name>
<evidence type="ECO:0000259" key="5">
    <source>
        <dbReference type="Pfam" id="PF00296"/>
    </source>
</evidence>
<dbReference type="InterPro" id="IPR019923">
    <property type="entry name" value="Lucif-like_OxRdtase_MSMEG_2516"/>
</dbReference>
<proteinExistence type="predicted"/>
<dbReference type="PANTHER" id="PTHR42847">
    <property type="entry name" value="ALKANESULFONATE MONOOXYGENASE"/>
    <property type="match status" value="1"/>
</dbReference>
<sequence>MSSGASNAHAWRSLVRQIDDMGFDVLHVPQHRGTKGFGPIAALASAAEISSRLRLGSLVFDNESTHPALLAKDLATLDLISEGRLEVGIGAGWLPADHEPLGQAFPAAGERIEKLMEAVEVLRACWTLPSASFAGKHYQLNELANDPLPVQQPHPPLLIGGGGKRVLTYAARVANIVSLVPNMSAGKVGRESAANATGAATSEKLHWVRESAGSRISEIELHTNLTNVFITNEVQPLIEKLARGYGLENHQDVFAIPHVVLGTVEQCANQLIQRRVETGISHYTVFESGLADFGPILQLLAGK</sequence>
<organism evidence="6">
    <name type="scientific">freshwater metagenome</name>
    <dbReference type="NCBI Taxonomy" id="449393"/>
    <lineage>
        <taxon>unclassified sequences</taxon>
        <taxon>metagenomes</taxon>
        <taxon>ecological metagenomes</taxon>
    </lineage>
</organism>
<dbReference type="GO" id="GO:0046306">
    <property type="term" value="P:alkanesulfonate catabolic process"/>
    <property type="evidence" value="ECO:0007669"/>
    <property type="project" value="TreeGrafter"/>
</dbReference>
<dbReference type="EMBL" id="CAFBPN010000007">
    <property type="protein sequence ID" value="CAB5011209.1"/>
    <property type="molecule type" value="Genomic_DNA"/>
</dbReference>
<keyword evidence="2" id="KW-0288">FMN</keyword>
<dbReference type="SUPFAM" id="SSF51679">
    <property type="entry name" value="Bacterial luciferase-like"/>
    <property type="match status" value="1"/>
</dbReference>
<dbReference type="EMBL" id="CAFBQU010000002">
    <property type="protein sequence ID" value="CAB5059014.1"/>
    <property type="molecule type" value="Genomic_DNA"/>
</dbReference>
<accession>A0A6J7Q516</accession>
<evidence type="ECO:0000256" key="3">
    <source>
        <dbReference type="ARBA" id="ARBA00023002"/>
    </source>
</evidence>
<dbReference type="NCBIfam" id="TIGR03621">
    <property type="entry name" value="F420_MSMEG_2516"/>
    <property type="match status" value="1"/>
</dbReference>